<sequence length="105" mass="11436">MNLFSASPLTSGWTEQEWQAETRALRSALAALGTPVAECLPGEPAACGESTPSHYATYAGMLRARAETLAEVNLGQDSDGMRVADRVYRENLDGYRAKFGLARRR</sequence>
<dbReference type="Proteomes" id="UP000774570">
    <property type="component" value="Unassembled WGS sequence"/>
</dbReference>
<proteinExistence type="predicted"/>
<evidence type="ECO:0008006" key="3">
    <source>
        <dbReference type="Google" id="ProtNLM"/>
    </source>
</evidence>
<reference evidence="1 2" key="1">
    <citation type="submission" date="2021-07" db="EMBL/GenBank/DDBJ databases">
        <title>Actinomadura sp. PM05-2 isolated from lichen.</title>
        <authorList>
            <person name="Somphong A."/>
            <person name="Phongsopitanun W."/>
            <person name="Tanasupawat S."/>
            <person name="Peongsungnone V."/>
        </authorList>
    </citation>
    <scope>NUCLEOTIDE SEQUENCE [LARGE SCALE GENOMIC DNA]</scope>
    <source>
        <strain evidence="1 2">PM05-2</strain>
    </source>
</reference>
<dbReference type="EMBL" id="JAIBOA010000004">
    <property type="protein sequence ID" value="MBW8482168.1"/>
    <property type="molecule type" value="Genomic_DNA"/>
</dbReference>
<organism evidence="1 2">
    <name type="scientific">Actinomadura parmotrematis</name>
    <dbReference type="NCBI Taxonomy" id="2864039"/>
    <lineage>
        <taxon>Bacteria</taxon>
        <taxon>Bacillati</taxon>
        <taxon>Actinomycetota</taxon>
        <taxon>Actinomycetes</taxon>
        <taxon>Streptosporangiales</taxon>
        <taxon>Thermomonosporaceae</taxon>
        <taxon>Actinomadura</taxon>
    </lineage>
</organism>
<dbReference type="RefSeq" id="WP_220164547.1">
    <property type="nucleotide sequence ID" value="NZ_JAIBOA010000004.1"/>
</dbReference>
<evidence type="ECO:0000313" key="1">
    <source>
        <dbReference type="EMBL" id="MBW8482168.1"/>
    </source>
</evidence>
<keyword evidence="2" id="KW-1185">Reference proteome</keyword>
<protein>
    <recommendedName>
        <fullName evidence="3">PE domain-containing protein</fullName>
    </recommendedName>
</protein>
<accession>A0ABS7FRL0</accession>
<gene>
    <name evidence="1" type="ORF">K1Y72_07305</name>
</gene>
<name>A0ABS7FRL0_9ACTN</name>
<comment type="caution">
    <text evidence="1">The sequence shown here is derived from an EMBL/GenBank/DDBJ whole genome shotgun (WGS) entry which is preliminary data.</text>
</comment>
<evidence type="ECO:0000313" key="2">
    <source>
        <dbReference type="Proteomes" id="UP000774570"/>
    </source>
</evidence>